<evidence type="ECO:0000313" key="2">
    <source>
        <dbReference type="Proteomes" id="UP001064048"/>
    </source>
</evidence>
<dbReference type="EMBL" id="CM046118">
    <property type="protein sequence ID" value="KAI8438205.1"/>
    <property type="molecule type" value="Genomic_DNA"/>
</dbReference>
<organism evidence="1 2">
    <name type="scientific">Choristoneura fumiferana</name>
    <name type="common">Spruce budworm moth</name>
    <name type="synonym">Archips fumiferana</name>
    <dbReference type="NCBI Taxonomy" id="7141"/>
    <lineage>
        <taxon>Eukaryota</taxon>
        <taxon>Metazoa</taxon>
        <taxon>Ecdysozoa</taxon>
        <taxon>Arthropoda</taxon>
        <taxon>Hexapoda</taxon>
        <taxon>Insecta</taxon>
        <taxon>Pterygota</taxon>
        <taxon>Neoptera</taxon>
        <taxon>Endopterygota</taxon>
        <taxon>Lepidoptera</taxon>
        <taxon>Glossata</taxon>
        <taxon>Ditrysia</taxon>
        <taxon>Tortricoidea</taxon>
        <taxon>Tortricidae</taxon>
        <taxon>Tortricinae</taxon>
        <taxon>Choristoneura</taxon>
    </lineage>
</organism>
<proteinExistence type="predicted"/>
<dbReference type="Proteomes" id="UP001064048">
    <property type="component" value="Chromosome 18"/>
</dbReference>
<gene>
    <name evidence="1" type="ORF">MSG28_010823</name>
</gene>
<sequence>MASEPSGAPSEATLGTQSIGGEATPAKPTLGAYPPYPPYVSKPVPPSVAETIIAGRDLRVQHKSQPRQPVRPLPRPAKPKGPKATDVKLNRRATRQHARCLRRHGAVLTDRLERIAKPPRRSIIYLWREHADTLPPETIARLRTMLDADEPFKPDQAYEYFINVRKTRKGATRRTAVNQIKKDVQAICADKRFVWARNATVLFARGIQQRLTRPGRYALADGMLRLSNIIMDEICGYMKMKTPSRRCTHPKAKFMMEMSDKVAVWIDEILSESDDRMLMMDFDEDEGEMLEAFMILTDSMTKKGKEQLLSHGKFQQTYAEGADELKQAPDFEATEFNTTLAKQLNNDLTELVKSDTPPNIAPFMKDMVEICSNYLAQVAENNKDKGPAFKALVKQMKTKSKEQLYQKDKSQRTFGQAATELEKAKGLDSDYDDPNLSQEIHSKLSKMMEGVTPADLKEEMSDERGPAFDILIKKLETDGGHDFTPQYKELSNKYAAAYTLKAAPGFSSVTPDPPTVSTFNESLHRAVDDVTPSKLQADMNGLLVETAPMLVPFLPVKDIADENKEKLTKDVQSTTPPDLKIAVKSTIEDSAKHLAKVGHEKGEAVEHLVQMMKEEGDTPLANLQGYEQTYKDGARRIEIADSLVNEKVDKGAYEGVRSKLTAMSDKKSKPEHAKVMPATAEKRRVLADLMARKGTTELAKEGVYKIDYTEGGKEIMNAPVGVTDSHNPGKKKEMEGKINAAIPDSKLQDMLKGEAMGVIKRGLEKEGDKEFLNVGKFNKTHKGAADMYETNEFYF</sequence>
<evidence type="ECO:0000313" key="1">
    <source>
        <dbReference type="EMBL" id="KAI8438205.1"/>
    </source>
</evidence>
<keyword evidence="2" id="KW-1185">Reference proteome</keyword>
<protein>
    <submittedName>
        <fullName evidence="1">Uncharacterized protein</fullName>
    </submittedName>
</protein>
<comment type="caution">
    <text evidence="1">The sequence shown here is derived from an EMBL/GenBank/DDBJ whole genome shotgun (WGS) entry which is preliminary data.</text>
</comment>
<name>A0ACC0KPH1_CHOFU</name>
<reference evidence="1 2" key="1">
    <citation type="journal article" date="2022" name="Genome Biol. Evol.">
        <title>The Spruce Budworm Genome: Reconstructing the Evolutionary History of Antifreeze Proteins.</title>
        <authorList>
            <person name="Beliveau C."/>
            <person name="Gagne P."/>
            <person name="Picq S."/>
            <person name="Vernygora O."/>
            <person name="Keeling C.I."/>
            <person name="Pinkney K."/>
            <person name="Doucet D."/>
            <person name="Wen F."/>
            <person name="Johnston J.S."/>
            <person name="Maaroufi H."/>
            <person name="Boyle B."/>
            <person name="Laroche J."/>
            <person name="Dewar K."/>
            <person name="Juretic N."/>
            <person name="Blackburn G."/>
            <person name="Nisole A."/>
            <person name="Brunet B."/>
            <person name="Brandao M."/>
            <person name="Lumley L."/>
            <person name="Duan J."/>
            <person name="Quan G."/>
            <person name="Lucarotti C.J."/>
            <person name="Roe A.D."/>
            <person name="Sperling F.A.H."/>
            <person name="Levesque R.C."/>
            <person name="Cusson M."/>
        </authorList>
    </citation>
    <scope>NUCLEOTIDE SEQUENCE [LARGE SCALE GENOMIC DNA]</scope>
    <source>
        <strain evidence="1">Glfc:IPQL:Cfum</strain>
    </source>
</reference>
<accession>A0ACC0KPH1</accession>